<dbReference type="AlphaFoldDB" id="X0YAY9"/>
<comment type="caution">
    <text evidence="2">The sequence shown here is derived from an EMBL/GenBank/DDBJ whole genome shotgun (WGS) entry which is preliminary data.</text>
</comment>
<reference evidence="2" key="1">
    <citation type="journal article" date="2014" name="Front. Microbiol.">
        <title>High frequency of phylogenetically diverse reductive dehalogenase-homologous genes in deep subseafloor sedimentary metagenomes.</title>
        <authorList>
            <person name="Kawai M."/>
            <person name="Futagami T."/>
            <person name="Toyoda A."/>
            <person name="Takaki Y."/>
            <person name="Nishi S."/>
            <person name="Hori S."/>
            <person name="Arai W."/>
            <person name="Tsubouchi T."/>
            <person name="Morono Y."/>
            <person name="Uchiyama I."/>
            <person name="Ito T."/>
            <person name="Fujiyama A."/>
            <person name="Inagaki F."/>
            <person name="Takami H."/>
        </authorList>
    </citation>
    <scope>NUCLEOTIDE SEQUENCE</scope>
    <source>
        <strain evidence="2">Expedition CK06-06</strain>
    </source>
</reference>
<accession>X0YAY9</accession>
<evidence type="ECO:0000313" key="2">
    <source>
        <dbReference type="EMBL" id="GAG53010.1"/>
    </source>
</evidence>
<evidence type="ECO:0000256" key="1">
    <source>
        <dbReference type="SAM" id="MobiDB-lite"/>
    </source>
</evidence>
<sequence length="167" mass="17734">MIRSKVLAVIVPTVVLVAGGCLPDAPPSVPLGLTVAAEAQATAKKGKEVPLRAHLSDETWAGSVTYEWFQEFGRAVEISNAHTAEASFEVPSLPESLTDEGRTLGFRVDLIGPDGKVHDDDRVEVVVEFDPDYQSGDSIDGGTDDDDPADQSDDPVDLMSAETDKAP</sequence>
<dbReference type="EMBL" id="BARS01053685">
    <property type="protein sequence ID" value="GAG53010.1"/>
    <property type="molecule type" value="Genomic_DNA"/>
</dbReference>
<feature type="region of interest" description="Disordered" evidence="1">
    <location>
        <begin position="128"/>
        <end position="167"/>
    </location>
</feature>
<organism evidence="2">
    <name type="scientific">marine sediment metagenome</name>
    <dbReference type="NCBI Taxonomy" id="412755"/>
    <lineage>
        <taxon>unclassified sequences</taxon>
        <taxon>metagenomes</taxon>
        <taxon>ecological metagenomes</taxon>
    </lineage>
</organism>
<proteinExistence type="predicted"/>
<name>X0YAY9_9ZZZZ</name>
<dbReference type="PROSITE" id="PS51257">
    <property type="entry name" value="PROKAR_LIPOPROTEIN"/>
    <property type="match status" value="1"/>
</dbReference>
<protein>
    <submittedName>
        <fullName evidence="2">Uncharacterized protein</fullName>
    </submittedName>
</protein>
<feature type="compositionally biased region" description="Acidic residues" evidence="1">
    <location>
        <begin position="142"/>
        <end position="156"/>
    </location>
</feature>
<gene>
    <name evidence="2" type="ORF">S01H1_79611</name>
</gene>
<feature type="non-terminal residue" evidence="2">
    <location>
        <position position="167"/>
    </location>
</feature>